<gene>
    <name evidence="2" type="ORF">AVDCRST_MAG21-401</name>
</gene>
<evidence type="ECO:0000313" key="2">
    <source>
        <dbReference type="EMBL" id="CAA9368403.1"/>
    </source>
</evidence>
<dbReference type="EMBL" id="CADCUL010000055">
    <property type="protein sequence ID" value="CAA9368403.1"/>
    <property type="molecule type" value="Genomic_DNA"/>
</dbReference>
<dbReference type="Pfam" id="PF12028">
    <property type="entry name" value="DUF3515"/>
    <property type="match status" value="1"/>
</dbReference>
<proteinExistence type="predicted"/>
<protein>
    <recommendedName>
        <fullName evidence="3">Secreted protein</fullName>
    </recommendedName>
</protein>
<dbReference type="AlphaFoldDB" id="A0A6J4MTN2"/>
<reference evidence="2" key="1">
    <citation type="submission" date="2020-02" db="EMBL/GenBank/DDBJ databases">
        <authorList>
            <person name="Meier V. D."/>
        </authorList>
    </citation>
    <scope>NUCLEOTIDE SEQUENCE</scope>
    <source>
        <strain evidence="2">AVDCRST_MAG21</strain>
    </source>
</reference>
<evidence type="ECO:0000256" key="1">
    <source>
        <dbReference type="SAM" id="MobiDB-lite"/>
    </source>
</evidence>
<accession>A0A6J4MTN2</accession>
<feature type="region of interest" description="Disordered" evidence="1">
    <location>
        <begin position="1"/>
        <end position="24"/>
    </location>
</feature>
<evidence type="ECO:0008006" key="3">
    <source>
        <dbReference type="Google" id="ProtNLM"/>
    </source>
</evidence>
<name>A0A6J4MTN2_9ACTN</name>
<sequence length="155" mass="16278">MLGLSGCGGDDTPPSVGVTAPAVSASEQQPCRRLLDEVPTTVLELARRDVEPAQAAAVAWGDPPIVLRCGVDRPRRLQPTSLCTVVNDVGWYAESEGRPLDGTVPPQGPVVFTTVGRSPYIEVTVPTNPDRNPVDPLTDVAAAVQAATEERLPCA</sequence>
<dbReference type="InterPro" id="IPR021903">
    <property type="entry name" value="DUF3515"/>
</dbReference>
<organism evidence="2">
    <name type="scientific">uncultured Nocardioidaceae bacterium</name>
    <dbReference type="NCBI Taxonomy" id="253824"/>
    <lineage>
        <taxon>Bacteria</taxon>
        <taxon>Bacillati</taxon>
        <taxon>Actinomycetota</taxon>
        <taxon>Actinomycetes</taxon>
        <taxon>Propionibacteriales</taxon>
        <taxon>Nocardioidaceae</taxon>
        <taxon>environmental samples</taxon>
    </lineage>
</organism>